<dbReference type="InterPro" id="IPR006016">
    <property type="entry name" value="UspA"/>
</dbReference>
<gene>
    <name evidence="5" type="ORF">CLV79_102417</name>
    <name evidence="6" type="ORF">LOS8367_01499</name>
</gene>
<dbReference type="PRINTS" id="PR01438">
    <property type="entry name" value="UNVRSLSTRESS"/>
</dbReference>
<dbReference type="EMBL" id="FWFY01000003">
    <property type="protein sequence ID" value="SLN36700.1"/>
    <property type="molecule type" value="Genomic_DNA"/>
</dbReference>
<keyword evidence="8" id="KW-1185">Reference proteome</keyword>
<evidence type="ECO:0000259" key="4">
    <source>
        <dbReference type="Pfam" id="PF00582"/>
    </source>
</evidence>
<evidence type="ECO:0000256" key="3">
    <source>
        <dbReference type="ARBA" id="ARBA00022840"/>
    </source>
</evidence>
<organism evidence="6 7">
    <name type="scientific">Limimaricola soesokkakensis</name>
    <dbReference type="NCBI Taxonomy" id="1343159"/>
    <lineage>
        <taxon>Bacteria</taxon>
        <taxon>Pseudomonadati</taxon>
        <taxon>Pseudomonadota</taxon>
        <taxon>Alphaproteobacteria</taxon>
        <taxon>Rhodobacterales</taxon>
        <taxon>Paracoccaceae</taxon>
        <taxon>Limimaricola</taxon>
    </lineage>
</organism>
<dbReference type="Pfam" id="PF00582">
    <property type="entry name" value="Usp"/>
    <property type="match status" value="2"/>
</dbReference>
<evidence type="ECO:0000256" key="2">
    <source>
        <dbReference type="ARBA" id="ARBA00022741"/>
    </source>
</evidence>
<evidence type="ECO:0000256" key="1">
    <source>
        <dbReference type="ARBA" id="ARBA00008791"/>
    </source>
</evidence>
<reference evidence="6 7" key="1">
    <citation type="submission" date="2017-03" db="EMBL/GenBank/DDBJ databases">
        <authorList>
            <person name="Afonso C.L."/>
            <person name="Miller P.J."/>
            <person name="Scott M.A."/>
            <person name="Spackman E."/>
            <person name="Goraichik I."/>
            <person name="Dimitrov K.M."/>
            <person name="Suarez D.L."/>
            <person name="Swayne D.E."/>
        </authorList>
    </citation>
    <scope>NUCLEOTIDE SEQUENCE [LARGE SCALE GENOMIC DNA]</scope>
    <source>
        <strain evidence="6 7">CECT 8367</strain>
    </source>
</reference>
<dbReference type="GO" id="GO:0005524">
    <property type="term" value="F:ATP binding"/>
    <property type="evidence" value="ECO:0007669"/>
    <property type="project" value="UniProtKB-KW"/>
</dbReference>
<dbReference type="Gene3D" id="3.40.50.620">
    <property type="entry name" value="HUPs"/>
    <property type="match status" value="2"/>
</dbReference>
<feature type="domain" description="UspA" evidence="4">
    <location>
        <begin position="132"/>
        <end position="271"/>
    </location>
</feature>
<feature type="domain" description="UspA" evidence="4">
    <location>
        <begin position="5"/>
        <end position="124"/>
    </location>
</feature>
<dbReference type="SUPFAM" id="SSF52402">
    <property type="entry name" value="Adenine nucleotide alpha hydrolases-like"/>
    <property type="match status" value="2"/>
</dbReference>
<dbReference type="AlphaFoldDB" id="A0A1X6YZY1"/>
<evidence type="ECO:0000313" key="8">
    <source>
        <dbReference type="Proteomes" id="UP000240624"/>
    </source>
</evidence>
<evidence type="ECO:0000313" key="6">
    <source>
        <dbReference type="EMBL" id="SLN36700.1"/>
    </source>
</evidence>
<dbReference type="RefSeq" id="WP_165761409.1">
    <property type="nucleotide sequence ID" value="NZ_FWFY01000003.1"/>
</dbReference>
<name>A0A1X6YZY1_9RHOB</name>
<evidence type="ECO:0000313" key="5">
    <source>
        <dbReference type="EMBL" id="PSK87925.1"/>
    </source>
</evidence>
<dbReference type="Proteomes" id="UP000193495">
    <property type="component" value="Unassembled WGS sequence"/>
</dbReference>
<keyword evidence="2" id="KW-0547">Nucleotide-binding</keyword>
<keyword evidence="3" id="KW-0067">ATP-binding</keyword>
<dbReference type="Proteomes" id="UP000240624">
    <property type="component" value="Unassembled WGS sequence"/>
</dbReference>
<dbReference type="EMBL" id="PYGB01000002">
    <property type="protein sequence ID" value="PSK87925.1"/>
    <property type="molecule type" value="Genomic_DNA"/>
</dbReference>
<evidence type="ECO:0000313" key="7">
    <source>
        <dbReference type="Proteomes" id="UP000193495"/>
    </source>
</evidence>
<proteinExistence type="inferred from homology"/>
<sequence>MPGMLMASDLSARSGHALERALQLAATLGAELEILHVVDDSLPSRIAEEAGQSAYEMLSRDAAGTARVNLRFGHPWRVVVDHIAQRRFDLVVMGAHRDRGILDLFRGSVLHRCVQMSQAPVLVVSDRPVRPYARLMTATSFAARDAEAARLAARLAKGATMRLVHAYRVPFGGLGYRMDETGDITKHDRDEIEEPMLIQLRQMQERLSQDGVTVDIGLIEGRATQAVLGAVESEEIDLLAIGRHGAEGHVPMTMGRVASELLAHLPCDLLVHPGRSPQAR</sequence>
<dbReference type="PANTHER" id="PTHR46268">
    <property type="entry name" value="STRESS RESPONSE PROTEIN NHAX"/>
    <property type="match status" value="1"/>
</dbReference>
<reference evidence="5 8" key="2">
    <citation type="submission" date="2018-03" db="EMBL/GenBank/DDBJ databases">
        <title>Genomic Encyclopedia of Archaeal and Bacterial Type Strains, Phase II (KMG-II): from individual species to whole genera.</title>
        <authorList>
            <person name="Goeker M."/>
        </authorList>
    </citation>
    <scope>NUCLEOTIDE SEQUENCE [LARGE SCALE GENOMIC DNA]</scope>
    <source>
        <strain evidence="5 8">DSM 29956</strain>
    </source>
</reference>
<dbReference type="InterPro" id="IPR014729">
    <property type="entry name" value="Rossmann-like_a/b/a_fold"/>
</dbReference>
<dbReference type="CDD" id="cd00293">
    <property type="entry name" value="USP-like"/>
    <property type="match status" value="2"/>
</dbReference>
<protein>
    <submittedName>
        <fullName evidence="5">Nucleotide-binding universal stress UspA family protein</fullName>
    </submittedName>
    <submittedName>
        <fullName evidence="6">Universal stress protein UspE</fullName>
    </submittedName>
</protein>
<dbReference type="InterPro" id="IPR006015">
    <property type="entry name" value="Universal_stress_UspA"/>
</dbReference>
<dbReference type="PANTHER" id="PTHR46268:SF27">
    <property type="entry name" value="UNIVERSAL STRESS PROTEIN RV2623"/>
    <property type="match status" value="1"/>
</dbReference>
<comment type="similarity">
    <text evidence="1">Belongs to the universal stress protein A family.</text>
</comment>
<accession>A0A1X6YZY1</accession>